<dbReference type="PANTHER" id="PTHR22835:SF517">
    <property type="entry name" value="GDSL-LIKE LIPASE_ACYLHYDROLASE FAMILY PROTEIN, EXPRESSED"/>
    <property type="match status" value="1"/>
</dbReference>
<dbReference type="InterPro" id="IPR036514">
    <property type="entry name" value="SGNH_hydro_sf"/>
</dbReference>
<keyword evidence="2" id="KW-0325">Glycoprotein</keyword>
<gene>
    <name evidence="4" type="ORF">Cgig2_023348</name>
</gene>
<dbReference type="AlphaFoldDB" id="A0A9Q1JL66"/>
<comment type="similarity">
    <text evidence="1">Belongs to the 'GDSL' lipolytic enzyme family.</text>
</comment>
<evidence type="ECO:0000256" key="3">
    <source>
        <dbReference type="SAM" id="SignalP"/>
    </source>
</evidence>
<reference evidence="4" key="1">
    <citation type="submission" date="2022-04" db="EMBL/GenBank/DDBJ databases">
        <title>Carnegiea gigantea Genome sequencing and assembly v2.</title>
        <authorList>
            <person name="Copetti D."/>
            <person name="Sanderson M.J."/>
            <person name="Burquez A."/>
            <person name="Wojciechowski M.F."/>
        </authorList>
    </citation>
    <scope>NUCLEOTIDE SEQUENCE</scope>
    <source>
        <strain evidence="4">SGP5-SGP5p</strain>
        <tissue evidence="4">Aerial part</tissue>
    </source>
</reference>
<dbReference type="Proteomes" id="UP001153076">
    <property type="component" value="Unassembled WGS sequence"/>
</dbReference>
<proteinExistence type="inferred from homology"/>
<sequence length="230" mass="25778">MARRSTSFWLMEVVCFLSFLISSLLFSCALSSTPQFDAIYLFGDSIADTGNDIRETPSGGHSGCGRPFYGQTFFHHPTGRCSDGRRFVHCSSLIKTSTEHVQEVIGLGAKRIIVPGNFPVGCMTIYLARFGTKDPTMYDELHCLKSWNEFAAFHNDQLQTAIKNLQKEHPDVAMVYADYFNAMRSILRDASSQEPEKHVSWDGIHLTEHAYQLMANSLLKSILPTTAQVN</sequence>
<evidence type="ECO:0000256" key="1">
    <source>
        <dbReference type="ARBA" id="ARBA00008668"/>
    </source>
</evidence>
<dbReference type="GO" id="GO:0006629">
    <property type="term" value="P:lipid metabolic process"/>
    <property type="evidence" value="ECO:0007669"/>
    <property type="project" value="InterPro"/>
</dbReference>
<name>A0A9Q1JL66_9CARY</name>
<evidence type="ECO:0000313" key="5">
    <source>
        <dbReference type="Proteomes" id="UP001153076"/>
    </source>
</evidence>
<keyword evidence="5" id="KW-1185">Reference proteome</keyword>
<dbReference type="EMBL" id="JAKOGI010001121">
    <property type="protein sequence ID" value="KAJ8427639.1"/>
    <property type="molecule type" value="Genomic_DNA"/>
</dbReference>
<feature type="signal peptide" evidence="3">
    <location>
        <begin position="1"/>
        <end position="31"/>
    </location>
</feature>
<comment type="caution">
    <text evidence="4">The sequence shown here is derived from an EMBL/GenBank/DDBJ whole genome shotgun (WGS) entry which is preliminary data.</text>
</comment>
<feature type="chain" id="PRO_5040125585" evidence="3">
    <location>
        <begin position="32"/>
        <end position="230"/>
    </location>
</feature>
<keyword evidence="3" id="KW-0732">Signal</keyword>
<dbReference type="InterPro" id="IPR001087">
    <property type="entry name" value="GDSL"/>
</dbReference>
<dbReference type="Pfam" id="PF00657">
    <property type="entry name" value="Lipase_GDSL"/>
    <property type="match status" value="1"/>
</dbReference>
<dbReference type="GO" id="GO:0016298">
    <property type="term" value="F:lipase activity"/>
    <property type="evidence" value="ECO:0007669"/>
    <property type="project" value="InterPro"/>
</dbReference>
<dbReference type="PROSITE" id="PS51257">
    <property type="entry name" value="PROKAR_LIPOPROTEIN"/>
    <property type="match status" value="1"/>
</dbReference>
<dbReference type="PANTHER" id="PTHR22835">
    <property type="entry name" value="ZINC FINGER FYVE DOMAIN CONTAINING PROTEIN"/>
    <property type="match status" value="1"/>
</dbReference>
<organism evidence="4 5">
    <name type="scientific">Carnegiea gigantea</name>
    <dbReference type="NCBI Taxonomy" id="171969"/>
    <lineage>
        <taxon>Eukaryota</taxon>
        <taxon>Viridiplantae</taxon>
        <taxon>Streptophyta</taxon>
        <taxon>Embryophyta</taxon>
        <taxon>Tracheophyta</taxon>
        <taxon>Spermatophyta</taxon>
        <taxon>Magnoliopsida</taxon>
        <taxon>eudicotyledons</taxon>
        <taxon>Gunneridae</taxon>
        <taxon>Pentapetalae</taxon>
        <taxon>Caryophyllales</taxon>
        <taxon>Cactineae</taxon>
        <taxon>Cactaceae</taxon>
        <taxon>Cactoideae</taxon>
        <taxon>Echinocereeae</taxon>
        <taxon>Carnegiea</taxon>
    </lineage>
</organism>
<protein>
    <submittedName>
        <fullName evidence="4">Uncharacterized protein</fullName>
    </submittedName>
</protein>
<evidence type="ECO:0000256" key="2">
    <source>
        <dbReference type="ARBA" id="ARBA00023180"/>
    </source>
</evidence>
<accession>A0A9Q1JL66</accession>
<dbReference type="PROSITE" id="PS01098">
    <property type="entry name" value="LIPASE_GDSL_SER"/>
    <property type="match status" value="1"/>
</dbReference>
<dbReference type="SUPFAM" id="SSF52266">
    <property type="entry name" value="SGNH hydrolase"/>
    <property type="match status" value="1"/>
</dbReference>
<dbReference type="OrthoDB" id="1600564at2759"/>
<evidence type="ECO:0000313" key="4">
    <source>
        <dbReference type="EMBL" id="KAJ8427639.1"/>
    </source>
</evidence>
<dbReference type="Gene3D" id="3.40.50.1110">
    <property type="entry name" value="SGNH hydrolase"/>
    <property type="match status" value="2"/>
</dbReference>
<dbReference type="InterPro" id="IPR008265">
    <property type="entry name" value="Lipase_GDSL_AS"/>
</dbReference>